<organism evidence="1">
    <name type="scientific">Arundo donax</name>
    <name type="common">Giant reed</name>
    <name type="synonym">Donax arundinaceus</name>
    <dbReference type="NCBI Taxonomy" id="35708"/>
    <lineage>
        <taxon>Eukaryota</taxon>
        <taxon>Viridiplantae</taxon>
        <taxon>Streptophyta</taxon>
        <taxon>Embryophyta</taxon>
        <taxon>Tracheophyta</taxon>
        <taxon>Spermatophyta</taxon>
        <taxon>Magnoliopsida</taxon>
        <taxon>Liliopsida</taxon>
        <taxon>Poales</taxon>
        <taxon>Poaceae</taxon>
        <taxon>PACMAD clade</taxon>
        <taxon>Arundinoideae</taxon>
        <taxon>Arundineae</taxon>
        <taxon>Arundo</taxon>
    </lineage>
</organism>
<reference evidence="1" key="2">
    <citation type="journal article" date="2015" name="Data Brief">
        <title>Shoot transcriptome of the giant reed, Arundo donax.</title>
        <authorList>
            <person name="Barrero R.A."/>
            <person name="Guerrero F.D."/>
            <person name="Moolhuijzen P."/>
            <person name="Goolsby J.A."/>
            <person name="Tidwell J."/>
            <person name="Bellgard S.E."/>
            <person name="Bellgard M.I."/>
        </authorList>
    </citation>
    <scope>NUCLEOTIDE SEQUENCE</scope>
    <source>
        <tissue evidence="1">Shoot tissue taken approximately 20 cm above the soil surface</tissue>
    </source>
</reference>
<reference evidence="1" key="1">
    <citation type="submission" date="2014-09" db="EMBL/GenBank/DDBJ databases">
        <authorList>
            <person name="Magalhaes I.L.F."/>
            <person name="Oliveira U."/>
            <person name="Santos F.R."/>
            <person name="Vidigal T.H.D.A."/>
            <person name="Brescovit A.D."/>
            <person name="Santos A.J."/>
        </authorList>
    </citation>
    <scope>NUCLEOTIDE SEQUENCE</scope>
    <source>
        <tissue evidence="1">Shoot tissue taken approximately 20 cm above the soil surface</tissue>
    </source>
</reference>
<evidence type="ECO:0000313" key="1">
    <source>
        <dbReference type="EMBL" id="JAD59928.1"/>
    </source>
</evidence>
<dbReference type="AlphaFoldDB" id="A0A0A9BCN2"/>
<proteinExistence type="predicted"/>
<dbReference type="EMBL" id="GBRH01237967">
    <property type="protein sequence ID" value="JAD59928.1"/>
    <property type="molecule type" value="Transcribed_RNA"/>
</dbReference>
<accession>A0A0A9BCN2</accession>
<sequence>MRLKHSAFKPSQCNHKSILPQVCKHLTFWTIF</sequence>
<protein>
    <submittedName>
        <fullName evidence="1">Uncharacterized protein</fullName>
    </submittedName>
</protein>
<name>A0A0A9BCN2_ARUDO</name>